<dbReference type="EMBL" id="SWOV01000030">
    <property type="protein sequence ID" value="NFF88439.1"/>
    <property type="molecule type" value="Genomic_DNA"/>
</dbReference>
<protein>
    <submittedName>
        <fullName evidence="1">Uncharacterized protein</fullName>
    </submittedName>
</protein>
<dbReference type="AlphaFoldDB" id="A0A0M1LCN2"/>
<sequence length="486" mass="57396">MNQFKDEIYHKFKNKYEKINYKQETKDSYDKFYETVISELNITENKNFSKNVLLVKIIRPTKRRWIKIIINDENSLFNEEIKSAQIQYDKVKRGEMEIEKFESFFGASNLDNYKKIHLKEINKWLKNDNSFLTDFKYLDGLINRSVITAIKNDIYLAYFLFCEKEKVSITKVPQILSQLPIDTSGKIDYLTETQKNNLDETSYIDRIHTLDKLISLEGEEKEEILMKLEKNTYLQIKNGGNPDKFLDMMTQVALLKSIKYLNSFDTKIINYYFNHFVNVIKGTPIDKTLYEIREELGLPNTTFYYNEIENSLAKIGSLNMTYNMEGNKLYGNLLSCMIYEENGAKKAKVYLGPILQELVLKDGAFEYDKDIYNKLSNMSQQLAVWLQKRRYTSALKNESNIDRIPIKSFSNAVYFKTKRMDRIRTRVIESLEEMKFNNLIIKDYGYNKILGIIEIEYLNLTIKERKKLGILDDETLVKPNNINQIE</sequence>
<comment type="caution">
    <text evidence="1">The sequence shown here is derived from an EMBL/GenBank/DDBJ whole genome shotgun (WGS) entry which is preliminary data.</text>
</comment>
<dbReference type="OrthoDB" id="1880086at2"/>
<gene>
    <name evidence="1" type="ORF">FC774_11235</name>
    <name evidence="2" type="ORF">FDB51_16480</name>
</gene>
<dbReference type="Proteomes" id="UP000476820">
    <property type="component" value="Unassembled WGS sequence"/>
</dbReference>
<accession>A0A0M1LCN2</accession>
<organism evidence="1 4">
    <name type="scientific">Clostridium botulinum</name>
    <dbReference type="NCBI Taxonomy" id="1491"/>
    <lineage>
        <taxon>Bacteria</taxon>
        <taxon>Bacillati</taxon>
        <taxon>Bacillota</taxon>
        <taxon>Clostridia</taxon>
        <taxon>Eubacteriales</taxon>
        <taxon>Clostridiaceae</taxon>
        <taxon>Clostridium</taxon>
    </lineage>
</organism>
<dbReference type="Proteomes" id="UP000473681">
    <property type="component" value="Unassembled WGS sequence"/>
</dbReference>
<reference evidence="3 4" key="1">
    <citation type="submission" date="2019-04" db="EMBL/GenBank/DDBJ databases">
        <title>Genome sequencing of Clostridium botulinum Groups I-IV and Clostridium butyricum.</title>
        <authorList>
            <person name="Brunt J."/>
            <person name="Van Vliet A.H.M."/>
            <person name="Stringer S.C."/>
            <person name="Carter A.T."/>
            <person name="Peck M.W."/>
        </authorList>
    </citation>
    <scope>NUCLEOTIDE SEQUENCE [LARGE SCALE GENOMIC DNA]</scope>
    <source>
        <strain evidence="1 4">1605</strain>
        <strain evidence="2 3">CB-K-33E</strain>
    </source>
</reference>
<evidence type="ECO:0000313" key="2">
    <source>
        <dbReference type="EMBL" id="NFN36672.1"/>
    </source>
</evidence>
<evidence type="ECO:0000313" key="1">
    <source>
        <dbReference type="EMBL" id="NFF88439.1"/>
    </source>
</evidence>
<evidence type="ECO:0000313" key="4">
    <source>
        <dbReference type="Proteomes" id="UP000476820"/>
    </source>
</evidence>
<dbReference type="RefSeq" id="WP_017826593.1">
    <property type="nucleotide sequence ID" value="NZ_LFPA01000146.1"/>
</dbReference>
<evidence type="ECO:0000313" key="3">
    <source>
        <dbReference type="Proteomes" id="UP000473681"/>
    </source>
</evidence>
<name>A0A0M1LCN2_CLOBO</name>
<proteinExistence type="predicted"/>
<dbReference type="EMBL" id="SWVK01000028">
    <property type="protein sequence ID" value="NFN36672.1"/>
    <property type="molecule type" value="Genomic_DNA"/>
</dbReference>